<feature type="non-terminal residue" evidence="2">
    <location>
        <position position="1"/>
    </location>
</feature>
<feature type="compositionally biased region" description="Basic residues" evidence="1">
    <location>
        <begin position="67"/>
        <end position="87"/>
    </location>
</feature>
<feature type="compositionally biased region" description="Low complexity" evidence="1">
    <location>
        <begin position="1"/>
        <end position="12"/>
    </location>
</feature>
<feature type="region of interest" description="Disordered" evidence="1">
    <location>
        <begin position="1"/>
        <end position="119"/>
    </location>
</feature>
<evidence type="ECO:0000313" key="2">
    <source>
        <dbReference type="EMBL" id="CAA9472467.1"/>
    </source>
</evidence>
<dbReference type="AlphaFoldDB" id="A0A6J4RFK7"/>
<protein>
    <submittedName>
        <fullName evidence="2">Transcriptional regulator, AsnC family</fullName>
    </submittedName>
</protein>
<name>A0A6J4RFK7_9ACTN</name>
<feature type="compositionally biased region" description="Basic and acidic residues" evidence="1">
    <location>
        <begin position="97"/>
        <end position="119"/>
    </location>
</feature>
<organism evidence="2">
    <name type="scientific">uncultured Solirubrobacteraceae bacterium</name>
    <dbReference type="NCBI Taxonomy" id="1162706"/>
    <lineage>
        <taxon>Bacteria</taxon>
        <taxon>Bacillati</taxon>
        <taxon>Actinomycetota</taxon>
        <taxon>Thermoleophilia</taxon>
        <taxon>Solirubrobacterales</taxon>
        <taxon>Solirubrobacteraceae</taxon>
        <taxon>environmental samples</taxon>
    </lineage>
</organism>
<sequence>EPVLARGQAARRPAARDRRHHRLHGDRRPGGAGPAHRGVRGDLLRREHEPDRAARDARRGAGDRGGLHGHGRGGRARPGARRRRRASRGGAGAHPDQPGHRAHEDDHRAQPADRAQRAV</sequence>
<dbReference type="EMBL" id="CADCVQ010000009">
    <property type="protein sequence ID" value="CAA9472467.1"/>
    <property type="molecule type" value="Genomic_DNA"/>
</dbReference>
<feature type="non-terminal residue" evidence="2">
    <location>
        <position position="119"/>
    </location>
</feature>
<evidence type="ECO:0000256" key="1">
    <source>
        <dbReference type="SAM" id="MobiDB-lite"/>
    </source>
</evidence>
<accession>A0A6J4RFK7</accession>
<gene>
    <name evidence="2" type="ORF">AVDCRST_MAG67-295</name>
</gene>
<proteinExistence type="predicted"/>
<reference evidence="2" key="1">
    <citation type="submission" date="2020-02" db="EMBL/GenBank/DDBJ databases">
        <authorList>
            <person name="Meier V. D."/>
        </authorList>
    </citation>
    <scope>NUCLEOTIDE SEQUENCE</scope>
    <source>
        <strain evidence="2">AVDCRST_MAG67</strain>
    </source>
</reference>
<feature type="compositionally biased region" description="Basic and acidic residues" evidence="1">
    <location>
        <begin position="39"/>
        <end position="66"/>
    </location>
</feature>